<organism evidence="1 2">
    <name type="scientific">Trichinella pseudospiralis</name>
    <name type="common">Parasitic roundworm</name>
    <dbReference type="NCBI Taxonomy" id="6337"/>
    <lineage>
        <taxon>Eukaryota</taxon>
        <taxon>Metazoa</taxon>
        <taxon>Ecdysozoa</taxon>
        <taxon>Nematoda</taxon>
        <taxon>Enoplea</taxon>
        <taxon>Dorylaimia</taxon>
        <taxon>Trichinellida</taxon>
        <taxon>Trichinellidae</taxon>
        <taxon>Trichinella</taxon>
    </lineage>
</organism>
<sequence length="70" mass="8225">RPQPQHLKPPESVGQVCGLGKREQILRKFWELEVIGINSEPEESQADKVTYFRWHTLLTVIRDKQDTRVL</sequence>
<protein>
    <submittedName>
        <fullName evidence="1">Uncharacterized protein</fullName>
    </submittedName>
</protein>
<proteinExistence type="predicted"/>
<evidence type="ECO:0000313" key="2">
    <source>
        <dbReference type="Proteomes" id="UP000054815"/>
    </source>
</evidence>
<gene>
    <name evidence="1" type="ORF">T4E_10306</name>
</gene>
<dbReference type="AlphaFoldDB" id="A0A0V0XDB6"/>
<comment type="caution">
    <text evidence="1">The sequence shown here is derived from an EMBL/GenBank/DDBJ whole genome shotgun (WGS) entry which is preliminary data.</text>
</comment>
<name>A0A0V0XDB6_TRIPS</name>
<evidence type="ECO:0000313" key="1">
    <source>
        <dbReference type="EMBL" id="KRX85813.1"/>
    </source>
</evidence>
<reference evidence="1 2" key="1">
    <citation type="submission" date="2015-01" db="EMBL/GenBank/DDBJ databases">
        <title>Evolution of Trichinella species and genotypes.</title>
        <authorList>
            <person name="Korhonen P.K."/>
            <person name="Edoardo P."/>
            <person name="Giuseppe L.R."/>
            <person name="Gasser R.B."/>
        </authorList>
    </citation>
    <scope>NUCLEOTIDE SEQUENCE [LARGE SCALE GENOMIC DNA]</scope>
    <source>
        <strain evidence="1">ISS141</strain>
    </source>
</reference>
<dbReference type="EMBL" id="JYDU01000658">
    <property type="protein sequence ID" value="KRX85813.1"/>
    <property type="molecule type" value="Genomic_DNA"/>
</dbReference>
<dbReference type="Proteomes" id="UP000054815">
    <property type="component" value="Unassembled WGS sequence"/>
</dbReference>
<feature type="non-terminal residue" evidence="1">
    <location>
        <position position="1"/>
    </location>
</feature>
<accession>A0A0V0XDB6</accession>